<dbReference type="SFLD" id="SFLDS00003">
    <property type="entry name" value="Haloacid_Dehalogenase"/>
    <property type="match status" value="1"/>
</dbReference>
<dbReference type="Pfam" id="PF13419">
    <property type="entry name" value="HAD_2"/>
    <property type="match status" value="1"/>
</dbReference>
<comment type="similarity">
    <text evidence="2">Belongs to the HAD-like hydrolase superfamily. CbbY/CbbZ/Gph/YieH family.</text>
</comment>
<dbReference type="SFLD" id="SFLDG01135">
    <property type="entry name" value="C1.5.6:_HAD__Beta-PGM__Phospha"/>
    <property type="match status" value="1"/>
</dbReference>
<name>A0AAU7X805_9HYPH</name>
<protein>
    <submittedName>
        <fullName evidence="5">HAD family hydrolase</fullName>
        <ecNumber evidence="5">3.1.3.-</ecNumber>
    </submittedName>
</protein>
<dbReference type="Gene3D" id="3.40.50.1000">
    <property type="entry name" value="HAD superfamily/HAD-like"/>
    <property type="match status" value="1"/>
</dbReference>
<accession>A0AAU7X805</accession>
<dbReference type="PANTHER" id="PTHR46193">
    <property type="entry name" value="6-PHOSPHOGLUCONATE PHOSPHATASE"/>
    <property type="match status" value="1"/>
</dbReference>
<evidence type="ECO:0000256" key="2">
    <source>
        <dbReference type="ARBA" id="ARBA00006171"/>
    </source>
</evidence>
<dbReference type="Gene3D" id="1.10.150.240">
    <property type="entry name" value="Putative phosphatase, domain 2"/>
    <property type="match status" value="1"/>
</dbReference>
<dbReference type="GO" id="GO:0046872">
    <property type="term" value="F:metal ion binding"/>
    <property type="evidence" value="ECO:0007669"/>
    <property type="project" value="UniProtKB-KW"/>
</dbReference>
<dbReference type="SUPFAM" id="SSF56784">
    <property type="entry name" value="HAD-like"/>
    <property type="match status" value="1"/>
</dbReference>
<dbReference type="InterPro" id="IPR036412">
    <property type="entry name" value="HAD-like_sf"/>
</dbReference>
<dbReference type="InterPro" id="IPR051600">
    <property type="entry name" value="Beta-PGM-like"/>
</dbReference>
<keyword evidence="5" id="KW-0378">Hydrolase</keyword>
<dbReference type="PANTHER" id="PTHR46193:SF10">
    <property type="entry name" value="6-PHOSPHOGLUCONATE PHOSPHATASE"/>
    <property type="match status" value="1"/>
</dbReference>
<dbReference type="InterPro" id="IPR041492">
    <property type="entry name" value="HAD_2"/>
</dbReference>
<comment type="cofactor">
    <cofactor evidence="1">
        <name>Mg(2+)</name>
        <dbReference type="ChEBI" id="CHEBI:18420"/>
    </cofactor>
</comment>
<dbReference type="InterPro" id="IPR023214">
    <property type="entry name" value="HAD_sf"/>
</dbReference>
<dbReference type="EC" id="3.1.3.-" evidence="5"/>
<gene>
    <name evidence="5" type="ORF">ABS361_13555</name>
</gene>
<dbReference type="NCBIfam" id="TIGR01509">
    <property type="entry name" value="HAD-SF-IA-v3"/>
    <property type="match status" value="1"/>
</dbReference>
<dbReference type="InterPro" id="IPR023198">
    <property type="entry name" value="PGP-like_dom2"/>
</dbReference>
<dbReference type="SFLD" id="SFLDG01129">
    <property type="entry name" value="C1.5:_HAD__Beta-PGM__Phosphata"/>
    <property type="match status" value="1"/>
</dbReference>
<evidence type="ECO:0000256" key="3">
    <source>
        <dbReference type="ARBA" id="ARBA00022723"/>
    </source>
</evidence>
<dbReference type="GO" id="GO:0016787">
    <property type="term" value="F:hydrolase activity"/>
    <property type="evidence" value="ECO:0007669"/>
    <property type="project" value="UniProtKB-KW"/>
</dbReference>
<proteinExistence type="inferred from homology"/>
<evidence type="ECO:0000256" key="1">
    <source>
        <dbReference type="ARBA" id="ARBA00001946"/>
    </source>
</evidence>
<evidence type="ECO:0000313" key="5">
    <source>
        <dbReference type="EMBL" id="XBY43126.1"/>
    </source>
</evidence>
<dbReference type="InterPro" id="IPR006439">
    <property type="entry name" value="HAD-SF_hydro_IA"/>
</dbReference>
<dbReference type="CDD" id="cd07526">
    <property type="entry name" value="HAD_BPGM_like"/>
    <property type="match status" value="1"/>
</dbReference>
<keyword evidence="3" id="KW-0479">Metal-binding</keyword>
<sequence>MLVIFDCDGVLIDSEIIACAHDAEALTKLGRPTTTLEFARRFTGVPFIDSWRTLEAELGTPLPENFLSDHRAALSARFLEELRAIEGVREALEAMDVARCVASSTGLASLRTNLQTTGLIDLFDPHIFSASQVKRGKPAPDVFLHACSQMGVDPADCLVVEDSVAGVTAARRAGMKVVGFIGGGHADDDLGDRLTSAGARTTFKAMSDLHAVVAAHLAA</sequence>
<dbReference type="EMBL" id="CP158568">
    <property type="protein sequence ID" value="XBY43126.1"/>
    <property type="molecule type" value="Genomic_DNA"/>
</dbReference>
<dbReference type="AlphaFoldDB" id="A0AAU7X805"/>
<keyword evidence="4" id="KW-0460">Magnesium</keyword>
<organism evidence="5">
    <name type="scientific">Methyloraptor flagellatus</name>
    <dbReference type="NCBI Taxonomy" id="3162530"/>
    <lineage>
        <taxon>Bacteria</taxon>
        <taxon>Pseudomonadati</taxon>
        <taxon>Pseudomonadota</taxon>
        <taxon>Alphaproteobacteria</taxon>
        <taxon>Hyphomicrobiales</taxon>
        <taxon>Ancalomicrobiaceae</taxon>
        <taxon>Methyloraptor</taxon>
    </lineage>
</organism>
<dbReference type="KEGG" id="mflg:ABS361_13555"/>
<reference evidence="5" key="1">
    <citation type="submission" date="2024-06" db="EMBL/GenBank/DDBJ databases">
        <title>Methylostella associata gen. nov., sp. nov., a novel Ancalomicrobiaceae-affiliated facultatively methylotrophic bacteria that feed on methanotrophs of the genus Methylococcus.</title>
        <authorList>
            <person name="Saltykova V."/>
            <person name="Danilova O.V."/>
            <person name="Oshkin I.Y."/>
            <person name="Belova S.E."/>
            <person name="Pimenov N.V."/>
            <person name="Dedysh S.N."/>
        </authorList>
    </citation>
    <scope>NUCLEOTIDE SEQUENCE</scope>
    <source>
        <strain evidence="5">S20</strain>
    </source>
</reference>
<evidence type="ECO:0000256" key="4">
    <source>
        <dbReference type="ARBA" id="ARBA00022842"/>
    </source>
</evidence>
<dbReference type="RefSeq" id="WP_407048228.1">
    <property type="nucleotide sequence ID" value="NZ_CP158568.1"/>
</dbReference>